<keyword evidence="3" id="KW-1185">Reference proteome</keyword>
<proteinExistence type="predicted"/>
<protein>
    <submittedName>
        <fullName evidence="2">Serine threonine isoform A</fullName>
    </submittedName>
</protein>
<accession>A0A699ZWR4</accession>
<organism evidence="2 3">
    <name type="scientific">Haematococcus lacustris</name>
    <name type="common">Green alga</name>
    <name type="synonym">Haematococcus pluvialis</name>
    <dbReference type="NCBI Taxonomy" id="44745"/>
    <lineage>
        <taxon>Eukaryota</taxon>
        <taxon>Viridiplantae</taxon>
        <taxon>Chlorophyta</taxon>
        <taxon>core chlorophytes</taxon>
        <taxon>Chlorophyceae</taxon>
        <taxon>CS clade</taxon>
        <taxon>Chlamydomonadales</taxon>
        <taxon>Haematococcaceae</taxon>
        <taxon>Haematococcus</taxon>
    </lineage>
</organism>
<dbReference type="AlphaFoldDB" id="A0A699ZWR4"/>
<dbReference type="EMBL" id="BLLF01003121">
    <property type="protein sequence ID" value="GFH26415.1"/>
    <property type="molecule type" value="Genomic_DNA"/>
</dbReference>
<evidence type="ECO:0000313" key="2">
    <source>
        <dbReference type="EMBL" id="GFH26415.1"/>
    </source>
</evidence>
<feature type="compositionally biased region" description="Low complexity" evidence="1">
    <location>
        <begin position="93"/>
        <end position="109"/>
    </location>
</feature>
<feature type="region of interest" description="Disordered" evidence="1">
    <location>
        <begin position="66"/>
        <end position="148"/>
    </location>
</feature>
<reference evidence="2 3" key="1">
    <citation type="submission" date="2020-02" db="EMBL/GenBank/DDBJ databases">
        <title>Draft genome sequence of Haematococcus lacustris strain NIES-144.</title>
        <authorList>
            <person name="Morimoto D."/>
            <person name="Nakagawa S."/>
            <person name="Yoshida T."/>
            <person name="Sawayama S."/>
        </authorList>
    </citation>
    <scope>NUCLEOTIDE SEQUENCE [LARGE SCALE GENOMIC DNA]</scope>
    <source>
        <strain evidence="2 3">NIES-144</strain>
    </source>
</reference>
<evidence type="ECO:0000256" key="1">
    <source>
        <dbReference type="SAM" id="MobiDB-lite"/>
    </source>
</evidence>
<sequence>MEEDDMDPRTLEAAAARLAQNTSDQPVGNLPLQQWADIYKETGAEEVCSDAGCDLVMLVTHSMQPETNAPQAAGGVDPSMGAQGEAGQGGRAAEGALGTAAAARGAAAGAEGGGAAASQGSAGLQPVPLSCGPHKGDVAEPEQSGSHT</sequence>
<feature type="compositionally biased region" description="Low complexity" evidence="1">
    <location>
        <begin position="116"/>
        <end position="125"/>
    </location>
</feature>
<evidence type="ECO:0000313" key="3">
    <source>
        <dbReference type="Proteomes" id="UP000485058"/>
    </source>
</evidence>
<dbReference type="Proteomes" id="UP000485058">
    <property type="component" value="Unassembled WGS sequence"/>
</dbReference>
<name>A0A699ZWR4_HAELA</name>
<gene>
    <name evidence="2" type="ORF">HaLaN_24561</name>
</gene>
<comment type="caution">
    <text evidence="2">The sequence shown here is derived from an EMBL/GenBank/DDBJ whole genome shotgun (WGS) entry which is preliminary data.</text>
</comment>